<evidence type="ECO:0000313" key="4">
    <source>
        <dbReference type="Proteomes" id="UP001220228"/>
    </source>
</evidence>
<gene>
    <name evidence="3" type="ORF">LHUE1_000206</name>
</gene>
<organism evidence="3 4">
    <name type="scientific">Lacticaseibacillus huelsenbergensis</name>
    <dbReference type="NCBI Taxonomy" id="3035291"/>
    <lineage>
        <taxon>Bacteria</taxon>
        <taxon>Bacillati</taxon>
        <taxon>Bacillota</taxon>
        <taxon>Bacilli</taxon>
        <taxon>Lactobacillales</taxon>
        <taxon>Lactobacillaceae</taxon>
        <taxon>Lacticaseibacillus</taxon>
    </lineage>
</organism>
<keyword evidence="2" id="KW-0812">Transmembrane</keyword>
<evidence type="ECO:0000256" key="2">
    <source>
        <dbReference type="SAM" id="Phobius"/>
    </source>
</evidence>
<protein>
    <submittedName>
        <fullName evidence="3">Uncharacterized protein</fullName>
    </submittedName>
</protein>
<feature type="transmembrane region" description="Helical" evidence="2">
    <location>
        <begin position="12"/>
        <end position="31"/>
    </location>
</feature>
<dbReference type="EMBL" id="CP120687">
    <property type="protein sequence ID" value="WFB39483.1"/>
    <property type="molecule type" value="Genomic_DNA"/>
</dbReference>
<evidence type="ECO:0000256" key="1">
    <source>
        <dbReference type="SAM" id="MobiDB-lite"/>
    </source>
</evidence>
<name>A0ABY8DTI0_9LACO</name>
<sequence length="221" mass="24296">MRRERRKKSHWKTVGIVIVLLTIIGASFYVGSRYATSIQNQSQISRASSQSSTKSSQQSKQSKPESFTTSSPSKASQQQVQDQDPVSLAHSYIIGKGFSIVPELYDGEDVNQAMTENKAPQNSVHDGVLYGYFKDANTARLTGLGAYVGSYSANYTVDNHNIVLKLSNSAVPTKVIPYTLNVDGTVLLKAFSTDFEGHTLTSKVNFDEQARAYVDQKQAQN</sequence>
<dbReference type="RefSeq" id="WP_049169892.1">
    <property type="nucleotide sequence ID" value="NZ_CP120687.1"/>
</dbReference>
<keyword evidence="2" id="KW-1133">Transmembrane helix</keyword>
<reference evidence="3 4" key="1">
    <citation type="submission" date="2023-03" db="EMBL/GenBank/DDBJ databases">
        <authorList>
            <person name="Ruckert-Reed C."/>
        </authorList>
    </citation>
    <scope>NUCLEOTIDE SEQUENCE [LARGE SCALE GENOMIC DNA]</scope>
    <source>
        <strain evidence="3 4">DSM 115425</strain>
    </source>
</reference>
<accession>A0ABY8DTI0</accession>
<keyword evidence="2" id="KW-0472">Membrane</keyword>
<feature type="compositionally biased region" description="Low complexity" evidence="1">
    <location>
        <begin position="45"/>
        <end position="61"/>
    </location>
</feature>
<proteinExistence type="predicted"/>
<evidence type="ECO:0000313" key="3">
    <source>
        <dbReference type="EMBL" id="WFB39483.1"/>
    </source>
</evidence>
<keyword evidence="4" id="KW-1185">Reference proteome</keyword>
<feature type="region of interest" description="Disordered" evidence="1">
    <location>
        <begin position="45"/>
        <end position="84"/>
    </location>
</feature>
<dbReference type="Proteomes" id="UP001220228">
    <property type="component" value="Chromosome"/>
</dbReference>
<feature type="compositionally biased region" description="Polar residues" evidence="1">
    <location>
        <begin position="64"/>
        <end position="75"/>
    </location>
</feature>